<dbReference type="InterPro" id="IPR003439">
    <property type="entry name" value="ABC_transporter-like_ATP-bd"/>
</dbReference>
<evidence type="ECO:0000256" key="1">
    <source>
        <dbReference type="ARBA" id="ARBA00004651"/>
    </source>
</evidence>
<dbReference type="InterPro" id="IPR036640">
    <property type="entry name" value="ABC1_TM_sf"/>
</dbReference>
<dbReference type="InterPro" id="IPR039421">
    <property type="entry name" value="Type_1_exporter"/>
</dbReference>
<evidence type="ECO:0000313" key="12">
    <source>
        <dbReference type="EMBL" id="OBV11070.1"/>
    </source>
</evidence>
<keyword evidence="13" id="KW-1185">Reference proteome</keyword>
<dbReference type="PROSITE" id="PS00211">
    <property type="entry name" value="ABC_TRANSPORTER_1"/>
    <property type="match status" value="1"/>
</dbReference>
<feature type="transmembrane region" description="Helical" evidence="9">
    <location>
        <begin position="104"/>
        <end position="124"/>
    </location>
</feature>
<comment type="caution">
    <text evidence="12">The sequence shown here is derived from an EMBL/GenBank/DDBJ whole genome shotgun (WGS) entry which is preliminary data.</text>
</comment>
<organism evidence="12 13">
    <name type="scientific">Erythrobacter dokdonensis DSW-74</name>
    <dbReference type="NCBI Taxonomy" id="1300349"/>
    <lineage>
        <taxon>Bacteria</taxon>
        <taxon>Pseudomonadati</taxon>
        <taxon>Pseudomonadota</taxon>
        <taxon>Alphaproteobacteria</taxon>
        <taxon>Sphingomonadales</taxon>
        <taxon>Erythrobacteraceae</taxon>
        <taxon>Erythrobacter/Porphyrobacter group</taxon>
        <taxon>Erythrobacter</taxon>
    </lineage>
</organism>
<dbReference type="EMBL" id="LZYB01000003">
    <property type="protein sequence ID" value="OBV11070.1"/>
    <property type="molecule type" value="Genomic_DNA"/>
</dbReference>
<keyword evidence="3" id="KW-0547">Nucleotide-binding</keyword>
<dbReference type="CDD" id="cd18575">
    <property type="entry name" value="ABC_6TM_bac_exporter_ABCB8_10_like"/>
    <property type="match status" value="1"/>
</dbReference>
<dbReference type="PROSITE" id="PS50893">
    <property type="entry name" value="ABC_TRANSPORTER_2"/>
    <property type="match status" value="1"/>
</dbReference>
<dbReference type="PANTHER" id="PTHR43394:SF1">
    <property type="entry name" value="ATP-BINDING CASSETTE SUB-FAMILY B MEMBER 10, MITOCHONDRIAL"/>
    <property type="match status" value="1"/>
</dbReference>
<dbReference type="GO" id="GO:0005886">
    <property type="term" value="C:plasma membrane"/>
    <property type="evidence" value="ECO:0007669"/>
    <property type="project" value="UniProtKB-SubCell"/>
</dbReference>
<proteinExistence type="predicted"/>
<evidence type="ECO:0000256" key="6">
    <source>
        <dbReference type="ARBA" id="ARBA00023136"/>
    </source>
</evidence>
<gene>
    <name evidence="12" type="ORF">I603_1478</name>
</gene>
<dbReference type="NCBIfam" id="TIGR02204">
    <property type="entry name" value="MsbA_rel"/>
    <property type="match status" value="1"/>
</dbReference>
<reference evidence="12 13" key="1">
    <citation type="submission" date="2016-06" db="EMBL/GenBank/DDBJ databases">
        <title>Genome sequence of Porphyrobacter dokdonensis DSW-74.</title>
        <authorList>
            <person name="Kim J.F."/>
            <person name="Song J.Y."/>
        </authorList>
    </citation>
    <scope>NUCLEOTIDE SEQUENCE [LARGE SCALE GENOMIC DNA]</scope>
    <source>
        <strain evidence="12 13">DSW-74</strain>
    </source>
</reference>
<dbReference type="Pfam" id="PF00005">
    <property type="entry name" value="ABC_tran"/>
    <property type="match status" value="1"/>
</dbReference>
<dbReference type="InterPro" id="IPR027417">
    <property type="entry name" value="P-loop_NTPase"/>
</dbReference>
<evidence type="ECO:0000256" key="7">
    <source>
        <dbReference type="ARBA" id="ARBA00024725"/>
    </source>
</evidence>
<dbReference type="GO" id="GO:0016887">
    <property type="term" value="F:ATP hydrolysis activity"/>
    <property type="evidence" value="ECO:0007669"/>
    <property type="project" value="InterPro"/>
</dbReference>
<feature type="transmembrane region" description="Helical" evidence="9">
    <location>
        <begin position="62"/>
        <end position="83"/>
    </location>
</feature>
<dbReference type="AlphaFoldDB" id="A0A1A7BIN4"/>
<dbReference type="CDD" id="cd03249">
    <property type="entry name" value="ABC_MTABC3_MDL1_MDL2"/>
    <property type="match status" value="1"/>
</dbReference>
<evidence type="ECO:0000256" key="4">
    <source>
        <dbReference type="ARBA" id="ARBA00022840"/>
    </source>
</evidence>
<evidence type="ECO:0000256" key="2">
    <source>
        <dbReference type="ARBA" id="ARBA00022692"/>
    </source>
</evidence>
<keyword evidence="4" id="KW-0067">ATP-binding</keyword>
<dbReference type="Gene3D" id="1.20.1560.10">
    <property type="entry name" value="ABC transporter type 1, transmembrane domain"/>
    <property type="match status" value="1"/>
</dbReference>
<protein>
    <submittedName>
        <fullName evidence="12">ABC-type multidrug transport system ATPase component</fullName>
    </submittedName>
</protein>
<keyword evidence="5 9" id="KW-1133">Transmembrane helix</keyword>
<evidence type="ECO:0000256" key="9">
    <source>
        <dbReference type="SAM" id="Phobius"/>
    </source>
</evidence>
<comment type="subcellular location">
    <subcellularLocation>
        <location evidence="1">Cell membrane</location>
        <topology evidence="1">Multi-pass membrane protein</topology>
    </subcellularLocation>
</comment>
<dbReference type="InterPro" id="IPR011918">
    <property type="entry name" value="ABC_MsbA_ATP-bd"/>
</dbReference>
<feature type="domain" description="ABC transporter" evidence="10">
    <location>
        <begin position="381"/>
        <end position="617"/>
    </location>
</feature>
<feature type="transmembrane region" description="Helical" evidence="9">
    <location>
        <begin position="315"/>
        <end position="337"/>
    </location>
</feature>
<dbReference type="SUPFAM" id="SSF52540">
    <property type="entry name" value="P-loop containing nucleoside triphosphate hydrolases"/>
    <property type="match status" value="1"/>
</dbReference>
<evidence type="ECO:0000259" key="11">
    <source>
        <dbReference type="PROSITE" id="PS50929"/>
    </source>
</evidence>
<dbReference type="STRING" id="1300349.I603_1478"/>
<feature type="transmembrane region" description="Helical" evidence="9">
    <location>
        <begin position="281"/>
        <end position="303"/>
    </location>
</feature>
<dbReference type="InterPro" id="IPR017871">
    <property type="entry name" value="ABC_transporter-like_CS"/>
</dbReference>
<dbReference type="PROSITE" id="PS50929">
    <property type="entry name" value="ABC_TM1F"/>
    <property type="match status" value="1"/>
</dbReference>
<name>A0A1A7BIN4_9SPHN</name>
<dbReference type="InterPro" id="IPR003593">
    <property type="entry name" value="AAA+_ATPase"/>
</dbReference>
<dbReference type="Proteomes" id="UP000092484">
    <property type="component" value="Unassembled WGS sequence"/>
</dbReference>
<dbReference type="SMART" id="SM00382">
    <property type="entry name" value="AAA"/>
    <property type="match status" value="1"/>
</dbReference>
<dbReference type="Gene3D" id="3.40.50.300">
    <property type="entry name" value="P-loop containing nucleotide triphosphate hydrolases"/>
    <property type="match status" value="1"/>
</dbReference>
<dbReference type="PANTHER" id="PTHR43394">
    <property type="entry name" value="ATP-DEPENDENT PERMEASE MDL1, MITOCHONDRIAL"/>
    <property type="match status" value="1"/>
</dbReference>
<dbReference type="InterPro" id="IPR011527">
    <property type="entry name" value="ABC1_TM_dom"/>
</dbReference>
<evidence type="ECO:0000313" key="13">
    <source>
        <dbReference type="Proteomes" id="UP000092484"/>
    </source>
</evidence>
<evidence type="ECO:0000256" key="3">
    <source>
        <dbReference type="ARBA" id="ARBA00022741"/>
    </source>
</evidence>
<feature type="transmembrane region" description="Helical" evidence="9">
    <location>
        <begin position="193"/>
        <end position="221"/>
    </location>
</feature>
<keyword evidence="6 9" id="KW-0472">Membrane</keyword>
<evidence type="ECO:0000256" key="8">
    <source>
        <dbReference type="SAM" id="MobiDB-lite"/>
    </source>
</evidence>
<keyword evidence="2 9" id="KW-0812">Transmembrane</keyword>
<feature type="domain" description="ABC transmembrane type-1" evidence="11">
    <location>
        <begin position="63"/>
        <end position="346"/>
    </location>
</feature>
<accession>A0A1A7BIN4</accession>
<feature type="compositionally biased region" description="Basic and acidic residues" evidence="8">
    <location>
        <begin position="1"/>
        <end position="11"/>
    </location>
</feature>
<dbReference type="SUPFAM" id="SSF90123">
    <property type="entry name" value="ABC transporter transmembrane region"/>
    <property type="match status" value="1"/>
</dbReference>
<dbReference type="GO" id="GO:0015421">
    <property type="term" value="F:ABC-type oligopeptide transporter activity"/>
    <property type="evidence" value="ECO:0007669"/>
    <property type="project" value="TreeGrafter"/>
</dbReference>
<dbReference type="RefSeq" id="WP_084439957.1">
    <property type="nucleotide sequence ID" value="NZ_LZYB01000003.1"/>
</dbReference>
<dbReference type="PATRIC" id="fig|1300349.4.peg.1477"/>
<evidence type="ECO:0000256" key="5">
    <source>
        <dbReference type="ARBA" id="ARBA00022989"/>
    </source>
</evidence>
<dbReference type="GO" id="GO:0005524">
    <property type="term" value="F:ATP binding"/>
    <property type="evidence" value="ECO:0007669"/>
    <property type="project" value="UniProtKB-KW"/>
</dbReference>
<evidence type="ECO:0000259" key="10">
    <source>
        <dbReference type="PROSITE" id="PS50893"/>
    </source>
</evidence>
<sequence length="624" mass="66593">MHGETPEDTRAGPHAGDGPEPANPEAATLAPDGEEAETAPKSRSLAPLRMVFGTAVQYPRQIALALVALVITSAATLAIPWRFKVIIDEAFTGSASTDDIAHAFQYLLMIVVVLGIGTALRFYFVSWLGERVVADIRLKVQQNLLRLSPGFYEVNSPKEISSRMTSDTAIIENVVGTTVSVALRNTLTGLGGIGFLVFLAPSLTLGLLVGIPLVIVPIVYFGRKIRAVSRTSQDRIADVGAYVTEVLSAMKIVQSFGQEKREGDRFAGVVEGTFETARRRILLRAAMTTVVILLVFGGVVLVMWRGALAVAAGEISGGTIAAFVLTGGLVAGALGALTEVYGDLLRGAGAASRLAELLEARPEIAPPARPQRLPEPPRGSLSFRNVTFRYPARPEVAALRDFTLEIEPGETIAIVGPSGAGKSTIFQLVERFYDPQGGTIRLDGIPLTKADPAEIRARLALVPQEGVLFSANARDNLRYGKWDASDEDIWEAARAANAETFLRALPQGLDTYLGEGGTQLSGGQQQRVAIARALLRDAPILLLDEATSALDAESEQLVQQALEGLMANRTTLVIAHRLATVRAADRIVVLDEGRIVEQGTHDALTRAGGLYARLARLQFAADAA</sequence>
<comment type="function">
    <text evidence="7">Part of an ABC transporter complex. Transmembrane domains (TMD) form a pore in the inner membrane and the ATP-binding domain (NBD) is responsible for energy generation.</text>
</comment>
<dbReference type="FunFam" id="3.40.50.300:FF:000218">
    <property type="entry name" value="Multidrug ABC transporter ATP-binding protein"/>
    <property type="match status" value="1"/>
</dbReference>
<dbReference type="Pfam" id="PF00664">
    <property type="entry name" value="ABC_membrane"/>
    <property type="match status" value="1"/>
</dbReference>
<feature type="region of interest" description="Disordered" evidence="8">
    <location>
        <begin position="1"/>
        <end position="42"/>
    </location>
</feature>